<organism evidence="1 2">
    <name type="scientific">Pseudomonas fluorescens</name>
    <dbReference type="NCBI Taxonomy" id="294"/>
    <lineage>
        <taxon>Bacteria</taxon>
        <taxon>Pseudomonadati</taxon>
        <taxon>Pseudomonadota</taxon>
        <taxon>Gammaproteobacteria</taxon>
        <taxon>Pseudomonadales</taxon>
        <taxon>Pseudomonadaceae</taxon>
        <taxon>Pseudomonas</taxon>
    </lineage>
</organism>
<sequence>MKTDWQQIREMMNTVIDSCEQIETAGFCEEHRSATVEIKGVDYSVQEFLISAWTLPENIRYQIIRERHEAGNDLPYIPEAARILVSMAQACAELVGAADTPPAQKAIAGMNHWYKAYAVPHMTTSCDRSTMPWFAVACEYRGNDRNLPFRLGATIIGTGRIDRVAPHCANQNRFPRLHSLSAISNELKRDFASIRGSRYRTKSAASAAQLSA</sequence>
<evidence type="ECO:0000313" key="1">
    <source>
        <dbReference type="EMBL" id="VVO44564.1"/>
    </source>
</evidence>
<protein>
    <submittedName>
        <fullName evidence="1">Uncharacterized protein</fullName>
    </submittedName>
</protein>
<name>A0A5E7G0D1_PSEFL</name>
<dbReference type="Proteomes" id="UP000381093">
    <property type="component" value="Unassembled WGS sequence"/>
</dbReference>
<reference evidence="1 2" key="1">
    <citation type="submission" date="2019-09" db="EMBL/GenBank/DDBJ databases">
        <authorList>
            <person name="Chandra G."/>
            <person name="Truman W A."/>
        </authorList>
    </citation>
    <scope>NUCLEOTIDE SEQUENCE [LARGE SCALE GENOMIC DNA]</scope>
    <source>
        <strain evidence="1">PS710</strain>
    </source>
</reference>
<gene>
    <name evidence="1" type="ORF">PS710_06443</name>
</gene>
<proteinExistence type="predicted"/>
<dbReference type="AlphaFoldDB" id="A0A5E7G0D1"/>
<dbReference type="EMBL" id="CABVHW010000055">
    <property type="protein sequence ID" value="VVO44564.1"/>
    <property type="molecule type" value="Genomic_DNA"/>
</dbReference>
<accession>A0A5E7G0D1</accession>
<evidence type="ECO:0000313" key="2">
    <source>
        <dbReference type="Proteomes" id="UP000381093"/>
    </source>
</evidence>